<dbReference type="GO" id="GO:0006164">
    <property type="term" value="P:purine nucleotide biosynthetic process"/>
    <property type="evidence" value="ECO:0007669"/>
    <property type="project" value="TreeGrafter"/>
</dbReference>
<dbReference type="GO" id="GO:0005524">
    <property type="term" value="F:ATP binding"/>
    <property type="evidence" value="ECO:0007669"/>
    <property type="project" value="UniProtKB-KW"/>
</dbReference>
<dbReference type="Gene3D" id="3.40.50.2020">
    <property type="match status" value="1"/>
</dbReference>
<evidence type="ECO:0000256" key="5">
    <source>
        <dbReference type="ARBA" id="ARBA00022840"/>
    </source>
</evidence>
<dbReference type="CDD" id="cd06223">
    <property type="entry name" value="PRTases_typeI"/>
    <property type="match status" value="1"/>
</dbReference>
<evidence type="ECO:0000256" key="1">
    <source>
        <dbReference type="ARBA" id="ARBA00013247"/>
    </source>
</evidence>
<comment type="catalytic activity">
    <reaction evidence="6">
        <text>D-ribose 5-phosphate + ATP = 5-phospho-alpha-D-ribose 1-diphosphate + AMP + H(+)</text>
        <dbReference type="Rhea" id="RHEA:15609"/>
        <dbReference type="ChEBI" id="CHEBI:15378"/>
        <dbReference type="ChEBI" id="CHEBI:30616"/>
        <dbReference type="ChEBI" id="CHEBI:58017"/>
        <dbReference type="ChEBI" id="CHEBI:78346"/>
        <dbReference type="ChEBI" id="CHEBI:456215"/>
        <dbReference type="EC" id="2.7.6.1"/>
    </reaction>
</comment>
<evidence type="ECO:0000256" key="4">
    <source>
        <dbReference type="ARBA" id="ARBA00022777"/>
    </source>
</evidence>
<keyword evidence="8" id="KW-0328">Glycosyltransferase</keyword>
<sequence length="220" mass="24976">MKIYKDRKEAAKILAEELSKLNLDKENTVIVAIPRGAVIIAYEIAKILKIPFTFVITKKLAPLYEPEAAFGAIALDKTTVINERLKDYMNVSDKELEIIKEKAFNEVKERFNKYLNGKEPDVKGKTVIVVDDGIATGYTAIVAARYLKNKGANKVILAVGVCPYDSLFRLKEEFDLVICPLIEDTPFFAVGAYYEDFQQVEDDELFSIVKKTKEENLFYE</sequence>
<gene>
    <name evidence="8" type="ORF">SAMN06264868_10331</name>
</gene>
<dbReference type="GO" id="GO:0002189">
    <property type="term" value="C:ribose phosphate diphosphokinase complex"/>
    <property type="evidence" value="ECO:0007669"/>
    <property type="project" value="TreeGrafter"/>
</dbReference>
<evidence type="ECO:0000256" key="6">
    <source>
        <dbReference type="ARBA" id="ARBA00049535"/>
    </source>
</evidence>
<keyword evidence="4" id="KW-0418">Kinase</keyword>
<dbReference type="GO" id="GO:0004749">
    <property type="term" value="F:ribose phosphate diphosphokinase activity"/>
    <property type="evidence" value="ECO:0007669"/>
    <property type="project" value="UniProtKB-EC"/>
</dbReference>
<dbReference type="Gene3D" id="3.30.1310.20">
    <property type="entry name" value="PRTase-like"/>
    <property type="match status" value="1"/>
</dbReference>
<keyword evidence="9" id="KW-1185">Reference proteome</keyword>
<feature type="domain" description="Rhodanese" evidence="7">
    <location>
        <begin position="109"/>
        <end position="173"/>
    </location>
</feature>
<dbReference type="GO" id="GO:0016757">
    <property type="term" value="F:glycosyltransferase activity"/>
    <property type="evidence" value="ECO:0007669"/>
    <property type="project" value="UniProtKB-KW"/>
</dbReference>
<name>A0AA46ADC6_9AQUI</name>
<protein>
    <recommendedName>
        <fullName evidence="1">ribose-phosphate diphosphokinase</fullName>
        <ecNumber evidence="1">2.7.6.1</ecNumber>
    </recommendedName>
</protein>
<proteinExistence type="predicted"/>
<dbReference type="Pfam" id="PF00156">
    <property type="entry name" value="Pribosyltran"/>
    <property type="match status" value="1"/>
</dbReference>
<organism evidence="8 9">
    <name type="scientific">Venenivibrio stagnispumantis</name>
    <dbReference type="NCBI Taxonomy" id="407998"/>
    <lineage>
        <taxon>Bacteria</taxon>
        <taxon>Pseudomonadati</taxon>
        <taxon>Aquificota</taxon>
        <taxon>Aquificia</taxon>
        <taxon>Aquificales</taxon>
        <taxon>Hydrogenothermaceae</taxon>
        <taxon>Venenivibrio</taxon>
    </lineage>
</organism>
<dbReference type="GO" id="GO:0016301">
    <property type="term" value="F:kinase activity"/>
    <property type="evidence" value="ECO:0007669"/>
    <property type="project" value="UniProtKB-KW"/>
</dbReference>
<evidence type="ECO:0000313" key="9">
    <source>
        <dbReference type="Proteomes" id="UP001157947"/>
    </source>
</evidence>
<dbReference type="InterPro" id="IPR001763">
    <property type="entry name" value="Rhodanese-like_dom"/>
</dbReference>
<evidence type="ECO:0000259" key="7">
    <source>
        <dbReference type="PROSITE" id="PS50206"/>
    </source>
</evidence>
<dbReference type="InterPro" id="IPR000836">
    <property type="entry name" value="PRTase_dom"/>
</dbReference>
<dbReference type="EMBL" id="FXTX01000003">
    <property type="protein sequence ID" value="SMP04712.1"/>
    <property type="molecule type" value="Genomic_DNA"/>
</dbReference>
<evidence type="ECO:0000256" key="3">
    <source>
        <dbReference type="ARBA" id="ARBA00022741"/>
    </source>
</evidence>
<evidence type="ECO:0000313" key="8">
    <source>
        <dbReference type="EMBL" id="SMP04712.1"/>
    </source>
</evidence>
<dbReference type="EC" id="2.7.6.1" evidence="1"/>
<dbReference type="GO" id="GO:0006015">
    <property type="term" value="P:5-phosphoribose 1-diphosphate biosynthetic process"/>
    <property type="evidence" value="ECO:0007669"/>
    <property type="project" value="TreeGrafter"/>
</dbReference>
<dbReference type="PANTHER" id="PTHR10210">
    <property type="entry name" value="RIBOSE-PHOSPHATE DIPHOSPHOKINASE FAMILY MEMBER"/>
    <property type="match status" value="1"/>
</dbReference>
<dbReference type="PANTHER" id="PTHR10210:SF32">
    <property type="entry name" value="RIBOSE-PHOSPHATE PYROPHOSPHOKINASE 2"/>
    <property type="match status" value="1"/>
</dbReference>
<dbReference type="AlphaFoldDB" id="A0AA46ADC6"/>
<dbReference type="PROSITE" id="PS50206">
    <property type="entry name" value="RHODANESE_3"/>
    <property type="match status" value="1"/>
</dbReference>
<keyword evidence="2" id="KW-0808">Transferase</keyword>
<dbReference type="InterPro" id="IPR005946">
    <property type="entry name" value="Rib-P_diPkinase"/>
</dbReference>
<keyword evidence="5" id="KW-0067">ATP-binding</keyword>
<keyword evidence="3" id="KW-0547">Nucleotide-binding</keyword>
<accession>A0AA46ADC6</accession>
<comment type="caution">
    <text evidence="8">The sequence shown here is derived from an EMBL/GenBank/DDBJ whole genome shotgun (WGS) entry which is preliminary data.</text>
</comment>
<reference evidence="8" key="1">
    <citation type="submission" date="2017-05" db="EMBL/GenBank/DDBJ databases">
        <authorList>
            <person name="Varghese N."/>
            <person name="Submissions S."/>
        </authorList>
    </citation>
    <scope>NUCLEOTIDE SEQUENCE</scope>
    <source>
        <strain evidence="8">DSM 18763</strain>
    </source>
</reference>
<dbReference type="Proteomes" id="UP001157947">
    <property type="component" value="Unassembled WGS sequence"/>
</dbReference>
<dbReference type="GO" id="GO:0000287">
    <property type="term" value="F:magnesium ion binding"/>
    <property type="evidence" value="ECO:0007669"/>
    <property type="project" value="InterPro"/>
</dbReference>
<dbReference type="SUPFAM" id="SSF53271">
    <property type="entry name" value="PRTase-like"/>
    <property type="match status" value="1"/>
</dbReference>
<evidence type="ECO:0000256" key="2">
    <source>
        <dbReference type="ARBA" id="ARBA00022679"/>
    </source>
</evidence>
<dbReference type="InterPro" id="IPR029057">
    <property type="entry name" value="PRTase-like"/>
</dbReference>
<dbReference type="GO" id="GO:0005737">
    <property type="term" value="C:cytoplasm"/>
    <property type="evidence" value="ECO:0007669"/>
    <property type="project" value="TreeGrafter"/>
</dbReference>
<dbReference type="RefSeq" id="WP_265133915.1">
    <property type="nucleotide sequence ID" value="NZ_FXTX01000003.1"/>
</dbReference>